<dbReference type="RefSeq" id="WP_145282769.1">
    <property type="nucleotide sequence ID" value="NZ_CP036291.1"/>
</dbReference>
<keyword evidence="1" id="KW-0812">Transmembrane</keyword>
<dbReference type="EMBL" id="CP036291">
    <property type="protein sequence ID" value="QDU88156.1"/>
    <property type="molecule type" value="Genomic_DNA"/>
</dbReference>
<feature type="transmembrane region" description="Helical" evidence="1">
    <location>
        <begin position="30"/>
        <end position="50"/>
    </location>
</feature>
<protein>
    <submittedName>
        <fullName evidence="2">Uncharacterized protein</fullName>
    </submittedName>
</protein>
<dbReference type="OrthoDB" id="290963at2"/>
<feature type="transmembrane region" description="Helical" evidence="1">
    <location>
        <begin position="7"/>
        <end position="24"/>
    </location>
</feature>
<gene>
    <name evidence="2" type="ORF">Pla175_15270</name>
</gene>
<organism evidence="2 3">
    <name type="scientific">Pirellulimonas nuda</name>
    <dbReference type="NCBI Taxonomy" id="2528009"/>
    <lineage>
        <taxon>Bacteria</taxon>
        <taxon>Pseudomonadati</taxon>
        <taxon>Planctomycetota</taxon>
        <taxon>Planctomycetia</taxon>
        <taxon>Pirellulales</taxon>
        <taxon>Lacipirellulaceae</taxon>
        <taxon>Pirellulimonas</taxon>
    </lineage>
</organism>
<dbReference type="Proteomes" id="UP000317429">
    <property type="component" value="Chromosome"/>
</dbReference>
<name>A0A518D9Q1_9BACT</name>
<evidence type="ECO:0000313" key="2">
    <source>
        <dbReference type="EMBL" id="QDU88156.1"/>
    </source>
</evidence>
<evidence type="ECO:0000313" key="3">
    <source>
        <dbReference type="Proteomes" id="UP000317429"/>
    </source>
</evidence>
<dbReference type="KEGG" id="pnd:Pla175_15270"/>
<keyword evidence="1" id="KW-0472">Membrane</keyword>
<evidence type="ECO:0000256" key="1">
    <source>
        <dbReference type="SAM" id="Phobius"/>
    </source>
</evidence>
<reference evidence="2 3" key="1">
    <citation type="submission" date="2019-02" db="EMBL/GenBank/DDBJ databases">
        <title>Deep-cultivation of Planctomycetes and their phenomic and genomic characterization uncovers novel biology.</title>
        <authorList>
            <person name="Wiegand S."/>
            <person name="Jogler M."/>
            <person name="Boedeker C."/>
            <person name="Pinto D."/>
            <person name="Vollmers J."/>
            <person name="Rivas-Marin E."/>
            <person name="Kohn T."/>
            <person name="Peeters S.H."/>
            <person name="Heuer A."/>
            <person name="Rast P."/>
            <person name="Oberbeckmann S."/>
            <person name="Bunk B."/>
            <person name="Jeske O."/>
            <person name="Meyerdierks A."/>
            <person name="Storesund J.E."/>
            <person name="Kallscheuer N."/>
            <person name="Luecker S."/>
            <person name="Lage O.M."/>
            <person name="Pohl T."/>
            <person name="Merkel B.J."/>
            <person name="Hornburger P."/>
            <person name="Mueller R.-W."/>
            <person name="Bruemmer F."/>
            <person name="Labrenz M."/>
            <person name="Spormann A.M."/>
            <person name="Op den Camp H."/>
            <person name="Overmann J."/>
            <person name="Amann R."/>
            <person name="Jetten M.S.M."/>
            <person name="Mascher T."/>
            <person name="Medema M.H."/>
            <person name="Devos D.P."/>
            <person name="Kaster A.-K."/>
            <person name="Ovreas L."/>
            <person name="Rohde M."/>
            <person name="Galperin M.Y."/>
            <person name="Jogler C."/>
        </authorList>
    </citation>
    <scope>NUCLEOTIDE SEQUENCE [LARGE SCALE GENOMIC DNA]</scope>
    <source>
        <strain evidence="2 3">Pla175</strain>
    </source>
</reference>
<keyword evidence="3" id="KW-1185">Reference proteome</keyword>
<keyword evidence="1" id="KW-1133">Transmembrane helix</keyword>
<dbReference type="AlphaFoldDB" id="A0A518D9Q1"/>
<proteinExistence type="predicted"/>
<sequence length="64" mass="6680">MKLPGIHISLPVIFVLWCGGAYLAGMTPLLLYPAMWMAVGLVFLALGAVLKGKPAAPAKSQQGT</sequence>
<accession>A0A518D9Q1</accession>